<dbReference type="InterPro" id="IPR016066">
    <property type="entry name" value="A-D-PHexomutase_CS"/>
</dbReference>
<dbReference type="InterPro" id="IPR016055">
    <property type="entry name" value="A-D-PHexomutase_a/b/a-I/II/III"/>
</dbReference>
<dbReference type="CDD" id="cd03089">
    <property type="entry name" value="PMM_PGM"/>
    <property type="match status" value="1"/>
</dbReference>
<dbReference type="Pfam" id="PF02879">
    <property type="entry name" value="PGM_PMM_II"/>
    <property type="match status" value="1"/>
</dbReference>
<dbReference type="Pfam" id="PF02878">
    <property type="entry name" value="PGM_PMM_I"/>
    <property type="match status" value="1"/>
</dbReference>
<name>A0A2G9ZJJ8_9BACT</name>
<dbReference type="PANTHER" id="PTHR43771:SF1">
    <property type="entry name" value="PHOSPHOMANNOMUTASE"/>
    <property type="match status" value="1"/>
</dbReference>
<reference evidence="12 13" key="1">
    <citation type="submission" date="2017-09" db="EMBL/GenBank/DDBJ databases">
        <title>Depth-based differentiation of microbial function through sediment-hosted aquifers and enrichment of novel symbionts in the deep terrestrial subsurface.</title>
        <authorList>
            <person name="Probst A.J."/>
            <person name="Ladd B."/>
            <person name="Jarett J.K."/>
            <person name="Geller-Mcgrath D.E."/>
            <person name="Sieber C.M."/>
            <person name="Emerson J.B."/>
            <person name="Anantharaman K."/>
            <person name="Thomas B.C."/>
            <person name="Malmstrom R."/>
            <person name="Stieglmeier M."/>
            <person name="Klingl A."/>
            <person name="Woyke T."/>
            <person name="Ryan C.M."/>
            <person name="Banfield J.F."/>
        </authorList>
    </citation>
    <scope>NUCLEOTIDE SEQUENCE [LARGE SCALE GENOMIC DNA]</scope>
    <source>
        <strain evidence="12">CG23_combo_of_CG06-09_8_20_14_all_49_15</strain>
    </source>
</reference>
<organism evidence="12 13">
    <name type="scientific">Candidatus Falkowbacteria bacterium CG23_combo_of_CG06-09_8_20_14_all_49_15</name>
    <dbReference type="NCBI Taxonomy" id="1974572"/>
    <lineage>
        <taxon>Bacteria</taxon>
        <taxon>Candidatus Falkowiibacteriota</taxon>
    </lineage>
</organism>
<dbReference type="SUPFAM" id="SSF53738">
    <property type="entry name" value="Phosphoglucomutase, first 3 domains"/>
    <property type="match status" value="3"/>
</dbReference>
<dbReference type="InterPro" id="IPR005845">
    <property type="entry name" value="A-D-PHexomutase_a/b/a-II"/>
</dbReference>
<comment type="cofactor">
    <cofactor evidence="1">
        <name>Mg(2+)</name>
        <dbReference type="ChEBI" id="CHEBI:18420"/>
    </cofactor>
</comment>
<evidence type="ECO:0000256" key="2">
    <source>
        <dbReference type="ARBA" id="ARBA00010231"/>
    </source>
</evidence>
<dbReference type="Gene3D" id="3.40.120.10">
    <property type="entry name" value="Alpha-D-Glucose-1,6-Bisphosphate, subunit A, domain 3"/>
    <property type="match status" value="3"/>
</dbReference>
<evidence type="ECO:0000256" key="7">
    <source>
        <dbReference type="RuleBase" id="RU004326"/>
    </source>
</evidence>
<keyword evidence="4 7" id="KW-0479">Metal-binding</keyword>
<dbReference type="EMBL" id="PCSD01000112">
    <property type="protein sequence ID" value="PIP33363.1"/>
    <property type="molecule type" value="Genomic_DNA"/>
</dbReference>
<evidence type="ECO:0000256" key="4">
    <source>
        <dbReference type="ARBA" id="ARBA00022723"/>
    </source>
</evidence>
<gene>
    <name evidence="12" type="primary">manB</name>
    <name evidence="12" type="ORF">COX22_04770</name>
</gene>
<dbReference type="PANTHER" id="PTHR43771">
    <property type="entry name" value="PHOSPHOMANNOMUTASE"/>
    <property type="match status" value="1"/>
</dbReference>
<protein>
    <submittedName>
        <fullName evidence="12">Phosphomannomutase/phosphoglucomutase</fullName>
    </submittedName>
</protein>
<dbReference type="InterPro" id="IPR005846">
    <property type="entry name" value="A-D-PHexomutase_a/b/a-III"/>
</dbReference>
<evidence type="ECO:0000256" key="6">
    <source>
        <dbReference type="ARBA" id="ARBA00023235"/>
    </source>
</evidence>
<evidence type="ECO:0000313" key="13">
    <source>
        <dbReference type="Proteomes" id="UP000230729"/>
    </source>
</evidence>
<dbReference type="AlphaFoldDB" id="A0A2G9ZJJ8"/>
<dbReference type="PRINTS" id="PR00509">
    <property type="entry name" value="PGMPMM"/>
</dbReference>
<dbReference type="Pfam" id="PF02880">
    <property type="entry name" value="PGM_PMM_III"/>
    <property type="match status" value="1"/>
</dbReference>
<dbReference type="InterPro" id="IPR005841">
    <property type="entry name" value="Alpha-D-phosphohexomutase_SF"/>
</dbReference>
<dbReference type="GO" id="GO:0000287">
    <property type="term" value="F:magnesium ion binding"/>
    <property type="evidence" value="ECO:0007669"/>
    <property type="project" value="InterPro"/>
</dbReference>
<dbReference type="Pfam" id="PF00408">
    <property type="entry name" value="PGM_PMM_IV"/>
    <property type="match status" value="1"/>
</dbReference>
<comment type="caution">
    <text evidence="12">The sequence shown here is derived from an EMBL/GenBank/DDBJ whole genome shotgun (WGS) entry which is preliminary data.</text>
</comment>
<accession>A0A2G9ZJJ8</accession>
<sequence length="452" mass="49951">MPVNESIFKAYDIRGLYPEEINEQSAYAIGRASARFLSARSVAVGRDMRNSSPSLKKSLIKGLTAEGTHVIDLDLASTPMVYFASSRLAVDAAMMVTASHNPAAYNGFKICRKNAVPVGAGTGLEEIKSLAVNGQWPDEKKAGQISSDNRIQDDYFNFIAKFFQALAGQKKKIVIDYGNAMGIFEQPIFDRLADGIKVIPLYDTYDGSFPNHEPNPLKTETLAALQKKVRAEKADLGFSYDGDADRIGFVDEQGAIVPMDFISGLLAGEVLKNHPGGLVLIDLRSSKAVREFIQAQGGRVELCRVGHSLIKKQMREQGAIFAGELSGHYYFQENQNAEMSTLAALLILNLLNRTGQPLSVHCQALKKYFHSGEINSEVMDKEAIMQRLKKKYADGQISELDGVRIDFPDWWFNVRPSNTEPALRLNLEGKTEEIKREKLAEVLALIRGGETI</sequence>
<keyword evidence="5 7" id="KW-0460">Magnesium</keyword>
<feature type="domain" description="Alpha-D-phosphohexomutase C-terminal" evidence="8">
    <location>
        <begin position="373"/>
        <end position="442"/>
    </location>
</feature>
<comment type="similarity">
    <text evidence="2 7">Belongs to the phosphohexose mutase family.</text>
</comment>
<feature type="domain" description="Alpha-D-phosphohexomutase alpha/beta/alpha" evidence="9">
    <location>
        <begin position="7"/>
        <end position="122"/>
    </location>
</feature>
<evidence type="ECO:0000313" key="12">
    <source>
        <dbReference type="EMBL" id="PIP33363.1"/>
    </source>
</evidence>
<evidence type="ECO:0000259" key="10">
    <source>
        <dbReference type="Pfam" id="PF02879"/>
    </source>
</evidence>
<dbReference type="InterPro" id="IPR005844">
    <property type="entry name" value="A-D-PHexomutase_a/b/a-I"/>
</dbReference>
<dbReference type="GO" id="GO:0005975">
    <property type="term" value="P:carbohydrate metabolic process"/>
    <property type="evidence" value="ECO:0007669"/>
    <property type="project" value="InterPro"/>
</dbReference>
<evidence type="ECO:0000259" key="9">
    <source>
        <dbReference type="Pfam" id="PF02878"/>
    </source>
</evidence>
<evidence type="ECO:0000256" key="3">
    <source>
        <dbReference type="ARBA" id="ARBA00022553"/>
    </source>
</evidence>
<evidence type="ECO:0000259" key="8">
    <source>
        <dbReference type="Pfam" id="PF00408"/>
    </source>
</evidence>
<dbReference type="Gene3D" id="3.30.310.50">
    <property type="entry name" value="Alpha-D-phosphohexomutase, C-terminal domain"/>
    <property type="match status" value="1"/>
</dbReference>
<dbReference type="SUPFAM" id="SSF55957">
    <property type="entry name" value="Phosphoglucomutase, C-terminal domain"/>
    <property type="match status" value="1"/>
</dbReference>
<dbReference type="GO" id="GO:0016868">
    <property type="term" value="F:intramolecular phosphotransferase activity"/>
    <property type="evidence" value="ECO:0007669"/>
    <property type="project" value="InterPro"/>
</dbReference>
<feature type="domain" description="Alpha-D-phosphohexomutase alpha/beta/alpha" evidence="10">
    <location>
        <begin position="153"/>
        <end position="254"/>
    </location>
</feature>
<feature type="domain" description="Alpha-D-phosphohexomutase alpha/beta/alpha" evidence="11">
    <location>
        <begin position="260"/>
        <end position="368"/>
    </location>
</feature>
<keyword evidence="6" id="KW-0413">Isomerase</keyword>
<dbReference type="PROSITE" id="PS00710">
    <property type="entry name" value="PGM_PMM"/>
    <property type="match status" value="1"/>
</dbReference>
<dbReference type="Proteomes" id="UP000230729">
    <property type="component" value="Unassembled WGS sequence"/>
</dbReference>
<dbReference type="InterPro" id="IPR036900">
    <property type="entry name" value="A-D-PHexomutase_C_sf"/>
</dbReference>
<evidence type="ECO:0000256" key="1">
    <source>
        <dbReference type="ARBA" id="ARBA00001946"/>
    </source>
</evidence>
<keyword evidence="3" id="KW-0597">Phosphoprotein</keyword>
<evidence type="ECO:0000256" key="5">
    <source>
        <dbReference type="ARBA" id="ARBA00022842"/>
    </source>
</evidence>
<evidence type="ECO:0000259" key="11">
    <source>
        <dbReference type="Pfam" id="PF02880"/>
    </source>
</evidence>
<proteinExistence type="inferred from homology"/>
<dbReference type="InterPro" id="IPR005843">
    <property type="entry name" value="A-D-PHexomutase_C"/>
</dbReference>